<accession>A0A2V3DL40</accession>
<reference evidence="1 2" key="2">
    <citation type="submission" date="2019-01" db="EMBL/GenBank/DDBJ databases">
        <title>The Pseudomonas aeruginosa pan-genome provides new insights on its population structure, horizontal gene transfer and pathogenicity.</title>
        <authorList>
            <person name="Freschi L."/>
            <person name="Vincent A.T."/>
            <person name="Jeukens J."/>
            <person name="Emond-Rheault J.-G."/>
            <person name="Kukavica-Ibrulj I."/>
            <person name="Dupont M.-J."/>
            <person name="Charette S.J."/>
            <person name="Boyle B."/>
            <person name="Levesque R.C."/>
        </authorList>
    </citation>
    <scope>NUCLEOTIDE SEQUENCE [LARGE SCALE GENOMIC DNA]</scope>
    <source>
        <strain evidence="1 2">PA-W36</strain>
    </source>
</reference>
<name>A0A2V3DL40_PSEAI</name>
<gene>
    <name evidence="1" type="ORF">IPC1295_21725</name>
</gene>
<dbReference type="EMBL" id="NSNE01000013">
    <property type="protein sequence ID" value="RPM11635.1"/>
    <property type="molecule type" value="Genomic_DNA"/>
</dbReference>
<evidence type="ECO:0000313" key="1">
    <source>
        <dbReference type="EMBL" id="RPM11635.1"/>
    </source>
</evidence>
<protein>
    <submittedName>
        <fullName evidence="1">Uncharacterized protein</fullName>
    </submittedName>
</protein>
<evidence type="ECO:0000313" key="2">
    <source>
        <dbReference type="Proteomes" id="UP000284767"/>
    </source>
</evidence>
<dbReference type="AlphaFoldDB" id="A0A2V3DL40"/>
<sequence length="62" mass="7399">MVSWVLYEEVLEEIGVLVMLDETKSVYSNFDFGEFVSREFMMEQADLGLYRKEYVDKLISNY</sequence>
<dbReference type="Proteomes" id="UP000284767">
    <property type="component" value="Unassembled WGS sequence"/>
</dbReference>
<comment type="caution">
    <text evidence="1">The sequence shown here is derived from an EMBL/GenBank/DDBJ whole genome shotgun (WGS) entry which is preliminary data.</text>
</comment>
<organism evidence="1 2">
    <name type="scientific">Pseudomonas aeruginosa</name>
    <dbReference type="NCBI Taxonomy" id="287"/>
    <lineage>
        <taxon>Bacteria</taxon>
        <taxon>Pseudomonadati</taxon>
        <taxon>Pseudomonadota</taxon>
        <taxon>Gammaproteobacteria</taxon>
        <taxon>Pseudomonadales</taxon>
        <taxon>Pseudomonadaceae</taxon>
        <taxon>Pseudomonas</taxon>
    </lineage>
</organism>
<proteinExistence type="predicted"/>
<reference evidence="1 2" key="1">
    <citation type="submission" date="2017-08" db="EMBL/GenBank/DDBJ databases">
        <authorList>
            <person name="Feschi L."/>
            <person name="Jeukens J."/>
            <person name="Emond-Rheault J.-G."/>
            <person name="Kukavica-Ibrulj I."/>
            <person name="Boyle B."/>
            <person name="Levesque R.C."/>
        </authorList>
    </citation>
    <scope>NUCLEOTIDE SEQUENCE [LARGE SCALE GENOMIC DNA]</scope>
    <source>
        <strain evidence="1 2">PA-W36</strain>
    </source>
</reference>